<protein>
    <submittedName>
        <fullName evidence="6">Hydrogenase maturation protease</fullName>
    </submittedName>
</protein>
<accession>A0A939PEJ9</accession>
<dbReference type="NCBIfam" id="TIGR00072">
    <property type="entry name" value="hydrog_prot"/>
    <property type="match status" value="1"/>
</dbReference>
<dbReference type="Pfam" id="PF01750">
    <property type="entry name" value="HycI"/>
    <property type="match status" value="1"/>
</dbReference>
<organism evidence="6 7">
    <name type="scientific">Actinomadura barringtoniae</name>
    <dbReference type="NCBI Taxonomy" id="1427535"/>
    <lineage>
        <taxon>Bacteria</taxon>
        <taxon>Bacillati</taxon>
        <taxon>Actinomycetota</taxon>
        <taxon>Actinomycetes</taxon>
        <taxon>Streptosporangiales</taxon>
        <taxon>Thermomonosporaceae</taxon>
        <taxon>Actinomadura</taxon>
    </lineage>
</organism>
<reference evidence="6" key="1">
    <citation type="submission" date="2021-03" db="EMBL/GenBank/DDBJ databases">
        <authorList>
            <person name="Kanchanasin P."/>
            <person name="Saeng-In P."/>
            <person name="Phongsopitanun W."/>
            <person name="Yuki M."/>
            <person name="Kudo T."/>
            <person name="Ohkuma M."/>
            <person name="Tanasupawat S."/>
        </authorList>
    </citation>
    <scope>NUCLEOTIDE SEQUENCE</scope>
    <source>
        <strain evidence="6">GKU 128</strain>
    </source>
</reference>
<gene>
    <name evidence="6" type="ORF">J4573_27035</name>
</gene>
<dbReference type="InterPro" id="IPR023430">
    <property type="entry name" value="Pept_HybD-like_dom_sf"/>
</dbReference>
<keyword evidence="7" id="KW-1185">Reference proteome</keyword>
<dbReference type="GO" id="GO:0016485">
    <property type="term" value="P:protein processing"/>
    <property type="evidence" value="ECO:0007669"/>
    <property type="project" value="TreeGrafter"/>
</dbReference>
<evidence type="ECO:0000256" key="4">
    <source>
        <dbReference type="ARBA" id="ARBA00022801"/>
    </source>
</evidence>
<feature type="compositionally biased region" description="Gly residues" evidence="5">
    <location>
        <begin position="162"/>
        <end position="174"/>
    </location>
</feature>
<keyword evidence="2 6" id="KW-0645">Protease</keyword>
<evidence type="ECO:0000313" key="6">
    <source>
        <dbReference type="EMBL" id="MBO2450782.1"/>
    </source>
</evidence>
<evidence type="ECO:0000256" key="3">
    <source>
        <dbReference type="ARBA" id="ARBA00022750"/>
    </source>
</evidence>
<keyword evidence="4" id="KW-0378">Hydrolase</keyword>
<dbReference type="InterPro" id="IPR000671">
    <property type="entry name" value="Peptidase_A31"/>
</dbReference>
<dbReference type="EMBL" id="JAGEOJ010000011">
    <property type="protein sequence ID" value="MBO2450782.1"/>
    <property type="molecule type" value="Genomic_DNA"/>
</dbReference>
<evidence type="ECO:0000256" key="5">
    <source>
        <dbReference type="SAM" id="MobiDB-lite"/>
    </source>
</evidence>
<evidence type="ECO:0000256" key="1">
    <source>
        <dbReference type="ARBA" id="ARBA00006814"/>
    </source>
</evidence>
<dbReference type="GO" id="GO:0008047">
    <property type="term" value="F:enzyme activator activity"/>
    <property type="evidence" value="ECO:0007669"/>
    <property type="project" value="InterPro"/>
</dbReference>
<proteinExistence type="inferred from homology"/>
<dbReference type="PANTHER" id="PTHR30302">
    <property type="entry name" value="HYDROGENASE 1 MATURATION PROTEASE"/>
    <property type="match status" value="1"/>
</dbReference>
<evidence type="ECO:0000256" key="2">
    <source>
        <dbReference type="ARBA" id="ARBA00022670"/>
    </source>
</evidence>
<name>A0A939PEJ9_9ACTN</name>
<dbReference type="PANTHER" id="PTHR30302:SF1">
    <property type="entry name" value="HYDROGENASE 2 MATURATION PROTEASE"/>
    <property type="match status" value="1"/>
</dbReference>
<evidence type="ECO:0000313" key="7">
    <source>
        <dbReference type="Proteomes" id="UP000669179"/>
    </source>
</evidence>
<sequence length="194" mass="19539">MKILVAGVGNIFLSDDGFGVEVARRMAGATDLPGGVDVGDFGIRGIHLAYELSSYDTAILVDAAPRGGEPGSLYALDLSEIEQSPRPVIDAHGMTPDAVLDMVGMVGGTAGRVLLVGCEPATVEPGMDLSAPVAAAVAPAIALVRELIEEALHAEKAVALGGPDGSGHPGGAGDPGHQAVHEDPGDVRKAGRHA</sequence>
<feature type="region of interest" description="Disordered" evidence="5">
    <location>
        <begin position="159"/>
        <end position="194"/>
    </location>
</feature>
<dbReference type="GO" id="GO:0004190">
    <property type="term" value="F:aspartic-type endopeptidase activity"/>
    <property type="evidence" value="ECO:0007669"/>
    <property type="project" value="UniProtKB-KW"/>
</dbReference>
<dbReference type="SUPFAM" id="SSF53163">
    <property type="entry name" value="HybD-like"/>
    <property type="match status" value="1"/>
</dbReference>
<dbReference type="Proteomes" id="UP000669179">
    <property type="component" value="Unassembled WGS sequence"/>
</dbReference>
<dbReference type="PRINTS" id="PR00446">
    <property type="entry name" value="HYDRGNUPTAKE"/>
</dbReference>
<comment type="caution">
    <text evidence="6">The sequence shown here is derived from an EMBL/GenBank/DDBJ whole genome shotgun (WGS) entry which is preliminary data.</text>
</comment>
<dbReference type="AlphaFoldDB" id="A0A939PEJ9"/>
<feature type="compositionally biased region" description="Basic and acidic residues" evidence="5">
    <location>
        <begin position="179"/>
        <end position="194"/>
    </location>
</feature>
<keyword evidence="3" id="KW-0064">Aspartyl protease</keyword>
<dbReference type="Gene3D" id="3.40.50.1450">
    <property type="entry name" value="HybD-like"/>
    <property type="match status" value="1"/>
</dbReference>
<comment type="similarity">
    <text evidence="1">Belongs to the peptidase A31 family.</text>
</comment>